<protein>
    <submittedName>
        <fullName evidence="1">Uncharacterized protein</fullName>
    </submittedName>
</protein>
<organism evidence="1 2">
    <name type="scientific">Heterobasidion irregulare (strain TC 32-1)</name>
    <dbReference type="NCBI Taxonomy" id="747525"/>
    <lineage>
        <taxon>Eukaryota</taxon>
        <taxon>Fungi</taxon>
        <taxon>Dikarya</taxon>
        <taxon>Basidiomycota</taxon>
        <taxon>Agaricomycotina</taxon>
        <taxon>Agaricomycetes</taxon>
        <taxon>Russulales</taxon>
        <taxon>Bondarzewiaceae</taxon>
        <taxon>Heterobasidion</taxon>
        <taxon>Heterobasidion annosum species complex</taxon>
    </lineage>
</organism>
<dbReference type="Proteomes" id="UP000030671">
    <property type="component" value="Unassembled WGS sequence"/>
</dbReference>
<dbReference type="KEGG" id="hir:HETIRDRAFT_310688"/>
<gene>
    <name evidence="1" type="ORF">HETIRDRAFT_310688</name>
</gene>
<name>W4KHG3_HETIT</name>
<feature type="non-terminal residue" evidence="1">
    <location>
        <position position="1"/>
    </location>
</feature>
<dbReference type="AlphaFoldDB" id="W4KHG3"/>
<evidence type="ECO:0000313" key="2">
    <source>
        <dbReference type="Proteomes" id="UP000030671"/>
    </source>
</evidence>
<dbReference type="EMBL" id="KI925455">
    <property type="protein sequence ID" value="ETW85278.1"/>
    <property type="molecule type" value="Genomic_DNA"/>
</dbReference>
<dbReference type="InParanoid" id="W4KHG3"/>
<reference evidence="1 2" key="1">
    <citation type="journal article" date="2012" name="New Phytol.">
        <title>Insight into trade-off between wood decay and parasitism from the genome of a fungal forest pathogen.</title>
        <authorList>
            <person name="Olson A."/>
            <person name="Aerts A."/>
            <person name="Asiegbu F."/>
            <person name="Belbahri L."/>
            <person name="Bouzid O."/>
            <person name="Broberg A."/>
            <person name="Canback B."/>
            <person name="Coutinho P.M."/>
            <person name="Cullen D."/>
            <person name="Dalman K."/>
            <person name="Deflorio G."/>
            <person name="van Diepen L.T."/>
            <person name="Dunand C."/>
            <person name="Duplessis S."/>
            <person name="Durling M."/>
            <person name="Gonthier P."/>
            <person name="Grimwood J."/>
            <person name="Fossdal C.G."/>
            <person name="Hansson D."/>
            <person name="Henrissat B."/>
            <person name="Hietala A."/>
            <person name="Himmelstrand K."/>
            <person name="Hoffmeister D."/>
            <person name="Hogberg N."/>
            <person name="James T.Y."/>
            <person name="Karlsson M."/>
            <person name="Kohler A."/>
            <person name="Kues U."/>
            <person name="Lee Y.H."/>
            <person name="Lin Y.C."/>
            <person name="Lind M."/>
            <person name="Lindquist E."/>
            <person name="Lombard V."/>
            <person name="Lucas S."/>
            <person name="Lunden K."/>
            <person name="Morin E."/>
            <person name="Murat C."/>
            <person name="Park J."/>
            <person name="Raffaello T."/>
            <person name="Rouze P."/>
            <person name="Salamov A."/>
            <person name="Schmutz J."/>
            <person name="Solheim H."/>
            <person name="Stahlberg J."/>
            <person name="Velez H."/>
            <person name="de Vries R.P."/>
            <person name="Wiebenga A."/>
            <person name="Woodward S."/>
            <person name="Yakovlev I."/>
            <person name="Garbelotto M."/>
            <person name="Martin F."/>
            <person name="Grigoriev I.V."/>
            <person name="Stenlid J."/>
        </authorList>
    </citation>
    <scope>NUCLEOTIDE SEQUENCE [LARGE SCALE GENOMIC DNA]</scope>
    <source>
        <strain evidence="1 2">TC 32-1</strain>
    </source>
</reference>
<accession>W4KHG3</accession>
<sequence>KTADEHVPALGSEGGIWEALGRYRTALDEYRRCRLALNMVGPHPINCNPPKDIWQHLGQFAHTSRTYHDHTGVLR</sequence>
<keyword evidence="2" id="KW-1185">Reference proteome</keyword>
<evidence type="ECO:0000313" key="1">
    <source>
        <dbReference type="EMBL" id="ETW85278.1"/>
    </source>
</evidence>
<dbReference type="RefSeq" id="XP_009542148.1">
    <property type="nucleotide sequence ID" value="XM_009543853.1"/>
</dbReference>
<dbReference type="HOGENOM" id="CLU_187838_0_0_1"/>
<proteinExistence type="predicted"/>
<dbReference type="GeneID" id="20669798"/>